<accession>A0A224Y5Q2</accession>
<organism evidence="1">
    <name type="scientific">Rhipicephalus zambeziensis</name>
    <dbReference type="NCBI Taxonomy" id="60191"/>
    <lineage>
        <taxon>Eukaryota</taxon>
        <taxon>Metazoa</taxon>
        <taxon>Ecdysozoa</taxon>
        <taxon>Arthropoda</taxon>
        <taxon>Chelicerata</taxon>
        <taxon>Arachnida</taxon>
        <taxon>Acari</taxon>
        <taxon>Parasitiformes</taxon>
        <taxon>Ixodida</taxon>
        <taxon>Ixodoidea</taxon>
        <taxon>Ixodidae</taxon>
        <taxon>Rhipicephalinae</taxon>
        <taxon>Rhipicephalus</taxon>
        <taxon>Rhipicephalus</taxon>
    </lineage>
</organism>
<reference evidence="1" key="1">
    <citation type="journal article" date="2017" name="Parasit. Vectors">
        <title>Sialotranscriptomics of Rhipicephalus zambeziensis reveals intricate expression profiles of secretory proteins and suggests tight temporal transcriptional regulation during blood-feeding.</title>
        <authorList>
            <person name="de Castro M.H."/>
            <person name="de Klerk D."/>
            <person name="Pienaar R."/>
            <person name="Rees D.J.G."/>
            <person name="Mans B.J."/>
        </authorList>
    </citation>
    <scope>NUCLEOTIDE SEQUENCE</scope>
    <source>
        <tissue evidence="1">Salivary glands</tissue>
    </source>
</reference>
<evidence type="ECO:0000313" key="1">
    <source>
        <dbReference type="EMBL" id="MAA12888.1"/>
    </source>
</evidence>
<dbReference type="AlphaFoldDB" id="A0A224Y5Q2"/>
<sequence length="82" mass="9218">MFALKSWRQSCLYLEKFLEHVSAPRYPAAKSNCGPHDHAYKAARISKMLLPGVTSSHCLLSQASSKRVTIIMFAYVFNPLSD</sequence>
<dbReference type="EMBL" id="GFPF01001742">
    <property type="protein sequence ID" value="MAA12888.1"/>
    <property type="molecule type" value="Transcribed_RNA"/>
</dbReference>
<protein>
    <submittedName>
        <fullName evidence="1">Uncharacterized protein</fullName>
    </submittedName>
</protein>
<proteinExistence type="predicted"/>
<name>A0A224Y5Q2_9ACAR</name>